<proteinExistence type="predicted"/>
<dbReference type="EMBL" id="CAJPDQ010000002">
    <property type="protein sequence ID" value="CAF9905627.1"/>
    <property type="molecule type" value="Genomic_DNA"/>
</dbReference>
<dbReference type="Gene3D" id="1.20.190.50">
    <property type="match status" value="1"/>
</dbReference>
<organism evidence="9 10">
    <name type="scientific">Gomphillus americanus</name>
    <dbReference type="NCBI Taxonomy" id="1940652"/>
    <lineage>
        <taxon>Eukaryota</taxon>
        <taxon>Fungi</taxon>
        <taxon>Dikarya</taxon>
        <taxon>Ascomycota</taxon>
        <taxon>Pezizomycotina</taxon>
        <taxon>Lecanoromycetes</taxon>
        <taxon>OSLEUM clade</taxon>
        <taxon>Ostropomycetidae</taxon>
        <taxon>Ostropales</taxon>
        <taxon>Graphidaceae</taxon>
        <taxon>Gomphilloideae</taxon>
        <taxon>Gomphillus</taxon>
    </lineage>
</organism>
<evidence type="ECO:0000256" key="4">
    <source>
        <dbReference type="ARBA" id="ARBA00022927"/>
    </source>
</evidence>
<feature type="region of interest" description="Disordered" evidence="8">
    <location>
        <begin position="453"/>
        <end position="486"/>
    </location>
</feature>
<evidence type="ECO:0000256" key="7">
    <source>
        <dbReference type="ARBA" id="ARBA00023242"/>
    </source>
</evidence>
<dbReference type="GO" id="GO:0017056">
    <property type="term" value="F:structural constituent of nuclear pore"/>
    <property type="evidence" value="ECO:0007669"/>
    <property type="project" value="InterPro"/>
</dbReference>
<comment type="subcellular location">
    <subcellularLocation>
        <location evidence="1">Nucleus</location>
        <location evidence="1">Nuclear pore complex</location>
    </subcellularLocation>
</comment>
<gene>
    <name evidence="9" type="ORF">GOMPHAMPRED_003294</name>
</gene>
<keyword evidence="4" id="KW-0653">Protein transport</keyword>
<dbReference type="InterPro" id="IPR007252">
    <property type="entry name" value="Nup84/Nup107"/>
</dbReference>
<dbReference type="GO" id="GO:0006406">
    <property type="term" value="P:mRNA export from nucleus"/>
    <property type="evidence" value="ECO:0007669"/>
    <property type="project" value="TreeGrafter"/>
</dbReference>
<evidence type="ECO:0000256" key="5">
    <source>
        <dbReference type="ARBA" id="ARBA00023010"/>
    </source>
</evidence>
<protein>
    <recommendedName>
        <fullName evidence="11">Nuclear pore complex protein</fullName>
    </recommendedName>
</protein>
<name>A0A8H3EKC8_9LECA</name>
<keyword evidence="3" id="KW-0509">mRNA transport</keyword>
<evidence type="ECO:0000256" key="6">
    <source>
        <dbReference type="ARBA" id="ARBA00023132"/>
    </source>
</evidence>
<evidence type="ECO:0000256" key="1">
    <source>
        <dbReference type="ARBA" id="ARBA00004567"/>
    </source>
</evidence>
<keyword evidence="2" id="KW-0813">Transport</keyword>
<keyword evidence="6" id="KW-0906">Nuclear pore complex</keyword>
<dbReference type="Pfam" id="PF04121">
    <property type="entry name" value="Nup84_Nup100"/>
    <property type="match status" value="1"/>
</dbReference>
<accession>A0A8H3EKC8</accession>
<dbReference type="GO" id="GO:0006606">
    <property type="term" value="P:protein import into nucleus"/>
    <property type="evidence" value="ECO:0007669"/>
    <property type="project" value="TreeGrafter"/>
</dbReference>
<evidence type="ECO:0000256" key="2">
    <source>
        <dbReference type="ARBA" id="ARBA00022448"/>
    </source>
</evidence>
<dbReference type="Gene3D" id="1.10.3450.20">
    <property type="match status" value="1"/>
</dbReference>
<keyword evidence="5" id="KW-0811">Translocation</keyword>
<evidence type="ECO:0000256" key="3">
    <source>
        <dbReference type="ARBA" id="ARBA00022816"/>
    </source>
</evidence>
<comment type="caution">
    <text evidence="9">The sequence shown here is derived from an EMBL/GenBank/DDBJ whole genome shotgun (WGS) entry which is preliminary data.</text>
</comment>
<feature type="region of interest" description="Disordered" evidence="8">
    <location>
        <begin position="353"/>
        <end position="378"/>
    </location>
</feature>
<dbReference type="PANTHER" id="PTHR13003">
    <property type="entry name" value="NUP107-RELATED"/>
    <property type="match status" value="1"/>
</dbReference>
<evidence type="ECO:0000313" key="10">
    <source>
        <dbReference type="Proteomes" id="UP000664169"/>
    </source>
</evidence>
<evidence type="ECO:0008006" key="11">
    <source>
        <dbReference type="Google" id="ProtNLM"/>
    </source>
</evidence>
<sequence length="1309" mass="146460">MAATVQCHAGSITPVETTLPCTPPTFKRVSIPVLEIRSAQLLNILSKIATATSRRPPISLQQALMSTALSVKAPQILHPKMKYVHMELSHKMGVQVLSYATRTIQEAITHLTDARCLTAQYATNTYICYLKSRVTQEMWKLDGVRYPNNVMSIVMNPTTTPSGCMPYAPISPYMFSPGLEQGFQHDPAVTPSDVNGWFFTGYGKGSSQPTGTYQTYVANNSALEGCNSYVATPVGFDPRQTRTFTTTVKFRGLQTLRTYNLTMKVGVLGTGGSAVPPQVQITVAGQSGAVVAYTPLCGFRGSACPIQGIGGAFGQQVSGQFTWNGGSPYINISLLWPFGAASNEVNNAREQSWDSIHSSGDSQELQTSIEDEVATTQPQPRIRTIQDVRNAIHPLRATADRVGKEVEKFAESLDRLAGGRLDVDDCRRVLPAVRDYEKIATETVARLRRYHEPERQQRLKGSWKRKVEQARTPTPSVRGRAGDASTGTKVEDLENWEQERQTWQLLRLLLQSQYPVAENSPALPDQEAKYQRPTPNAEIHPYSTERELWDTFLGEWADVWEKQVIVEWLKSNAESNGPSIDVVVEELDEAADRGKGLSAHGWLYSKEAIKAQKRLRAWPQPLDAVSSGPDTGLFNKDKTKRLVTQLDPDAFSRQECSIETEDAFFERAAWLGCWEMMRRGESWQAIRMFCQERIEGWRALSIRGDPRLPESNKKGLDIHAGPQSRSLWRKMCEITAKEGGINDYENAVYGLLSGNFEAVEKVTRGWDDLLFAVYNSQVLQQFEYFVQNEYSARLPRSIDGQVEKLFANPTKPTVLTGKEAWEMLLSHQKTKVEARSPLKMIQGSLIARMFEKYVHQQGLALGRSVSGNTNTSKQILMDTSGEAFELGASADISVEDYDILRILTHIILVFMELKLFQEISVATENIIFAYVSFLADAGKYELLPVYASKLSKKASIELMARQLHLISNTADQKTIMGLMQQYKLKTTEILRRHLLFLRDKAALPSESSGFPKLNLVEQFNPGSFDMPAINRDFLSDDVTDAQIDLIHAVEWYMALDGAWEETLWAATVVYKHFLSTGAFAAAALLAQTISFIYISESKTRSILGIAVDLGFEWSSRGNPEEDRKIEIMTRQSSTLRGLESMVWALISLDKWRQSSEKFQHSDAKSRAELQAAHDRLVIDVEQIFNDWLQYPESDQEKAELESIRVTYLPDIIFAYIGAIYFDGHTLSREILLKIMNLAIDVAANGSEVGACLQAARRMTTFMDYMAVGSLAVLRAEEAMAKKRGGKAKKTRAGAKGENLDIWNMKVPVV</sequence>
<evidence type="ECO:0000313" key="9">
    <source>
        <dbReference type="EMBL" id="CAF9905627.1"/>
    </source>
</evidence>
<dbReference type="GO" id="GO:0031080">
    <property type="term" value="C:nuclear pore outer ring"/>
    <property type="evidence" value="ECO:0007669"/>
    <property type="project" value="TreeGrafter"/>
</dbReference>
<dbReference type="OrthoDB" id="3098at2759"/>
<keyword evidence="7" id="KW-0539">Nucleus</keyword>
<evidence type="ECO:0000256" key="8">
    <source>
        <dbReference type="SAM" id="MobiDB-lite"/>
    </source>
</evidence>
<dbReference type="Proteomes" id="UP000664169">
    <property type="component" value="Unassembled WGS sequence"/>
</dbReference>
<keyword evidence="10" id="KW-1185">Reference proteome</keyword>
<dbReference type="PANTHER" id="PTHR13003:SF2">
    <property type="entry name" value="NUCLEAR PORE COMPLEX PROTEIN NUP107"/>
    <property type="match status" value="1"/>
</dbReference>
<dbReference type="GO" id="GO:0000973">
    <property type="term" value="P:post-transcriptional tethering of RNA polymerase II gene DNA at nuclear periphery"/>
    <property type="evidence" value="ECO:0007669"/>
    <property type="project" value="TreeGrafter"/>
</dbReference>
<reference evidence="9" key="1">
    <citation type="submission" date="2021-03" db="EMBL/GenBank/DDBJ databases">
        <authorList>
            <person name="Tagirdzhanova G."/>
        </authorList>
    </citation>
    <scope>NUCLEOTIDE SEQUENCE</scope>
</reference>